<sequence>MITRVIRQVTWTNMSTVTRAPQQSPEVAMRRCGLRDGPRRHFSSKTTTTDVPGKLEHSDERSQHRPGGRRNAAPSVSHRPRHELSPRHRIDYCAQCRGVWLDRGELDKILERSAELQQLLIQSAPLAQPPASAQCGPRLAGAPAPGSYAPGHSGSKEYSWGHGGSGGGHAGYELHLSAIARPAGTEAATTQVAQEKLPHLLVVLDHHDIPSLAIQG</sequence>
<proteinExistence type="predicted"/>
<protein>
    <submittedName>
        <fullName evidence="3">Zf-TFIIB domain-containing protein</fullName>
    </submittedName>
</protein>
<gene>
    <name evidence="3" type="ORF">ACFFIC_19335</name>
</gene>
<dbReference type="RefSeq" id="WP_377053362.1">
    <property type="nucleotide sequence ID" value="NZ_JBHLVZ010000069.1"/>
</dbReference>
<dbReference type="Pfam" id="PF13453">
    <property type="entry name" value="Zn_ribbon_TFIIB"/>
    <property type="match status" value="1"/>
</dbReference>
<evidence type="ECO:0000256" key="1">
    <source>
        <dbReference type="SAM" id="MobiDB-lite"/>
    </source>
</evidence>
<organism evidence="3 4">
    <name type="scientific">Muricoccus vinaceus</name>
    <dbReference type="NCBI Taxonomy" id="424704"/>
    <lineage>
        <taxon>Bacteria</taxon>
        <taxon>Pseudomonadati</taxon>
        <taxon>Pseudomonadota</taxon>
        <taxon>Alphaproteobacteria</taxon>
        <taxon>Acetobacterales</taxon>
        <taxon>Roseomonadaceae</taxon>
        <taxon>Muricoccus</taxon>
    </lineage>
</organism>
<reference evidence="3 4" key="1">
    <citation type="submission" date="2024-09" db="EMBL/GenBank/DDBJ databases">
        <authorList>
            <person name="Sun Q."/>
            <person name="Mori K."/>
        </authorList>
    </citation>
    <scope>NUCLEOTIDE SEQUENCE [LARGE SCALE GENOMIC DNA]</scope>
    <source>
        <strain evidence="3 4">CCM 7468</strain>
    </source>
</reference>
<keyword evidence="4" id="KW-1185">Reference proteome</keyword>
<feature type="domain" description="Transcription factor zinc-finger" evidence="2">
    <location>
        <begin position="89"/>
        <end position="112"/>
    </location>
</feature>
<name>A0ABV6IVT2_9PROT</name>
<dbReference type="EMBL" id="JBHLVZ010000069">
    <property type="protein sequence ID" value="MFC0387677.1"/>
    <property type="molecule type" value="Genomic_DNA"/>
</dbReference>
<comment type="caution">
    <text evidence="3">The sequence shown here is derived from an EMBL/GenBank/DDBJ whole genome shotgun (WGS) entry which is preliminary data.</text>
</comment>
<dbReference type="InterPro" id="IPR027392">
    <property type="entry name" value="TF_Znf"/>
</dbReference>
<dbReference type="Proteomes" id="UP001589789">
    <property type="component" value="Unassembled WGS sequence"/>
</dbReference>
<accession>A0ABV6IVT2</accession>
<feature type="region of interest" description="Disordered" evidence="1">
    <location>
        <begin position="34"/>
        <end position="83"/>
    </location>
</feature>
<feature type="compositionally biased region" description="Basic and acidic residues" evidence="1">
    <location>
        <begin position="53"/>
        <end position="63"/>
    </location>
</feature>
<evidence type="ECO:0000313" key="4">
    <source>
        <dbReference type="Proteomes" id="UP001589789"/>
    </source>
</evidence>
<evidence type="ECO:0000313" key="3">
    <source>
        <dbReference type="EMBL" id="MFC0387677.1"/>
    </source>
</evidence>
<evidence type="ECO:0000259" key="2">
    <source>
        <dbReference type="Pfam" id="PF13453"/>
    </source>
</evidence>